<dbReference type="GO" id="GO:0006303">
    <property type="term" value="P:double-strand break repair via nonhomologous end joining"/>
    <property type="evidence" value="ECO:0007669"/>
    <property type="project" value="TreeGrafter"/>
</dbReference>
<dbReference type="InterPro" id="IPR010585">
    <property type="entry name" value="DNA_repair_prot_XRCC4"/>
</dbReference>
<dbReference type="GO" id="GO:0003677">
    <property type="term" value="F:DNA binding"/>
    <property type="evidence" value="ECO:0007669"/>
    <property type="project" value="InterPro"/>
</dbReference>
<dbReference type="AlphaFoldDB" id="A0A4C1TE62"/>
<dbReference type="Pfam" id="PF06632">
    <property type="entry name" value="XRCC4"/>
    <property type="match status" value="1"/>
</dbReference>
<reference evidence="4 5" key="1">
    <citation type="journal article" date="2019" name="Commun. Biol.">
        <title>The bagworm genome reveals a unique fibroin gene that provides high tensile strength.</title>
        <authorList>
            <person name="Kono N."/>
            <person name="Nakamura H."/>
            <person name="Ohtoshi R."/>
            <person name="Tomita M."/>
            <person name="Numata K."/>
            <person name="Arakawa K."/>
        </authorList>
    </citation>
    <scope>NUCLEOTIDE SEQUENCE [LARGE SCALE GENOMIC DNA]</scope>
</reference>
<proteinExistence type="predicted"/>
<evidence type="ECO:0000259" key="2">
    <source>
        <dbReference type="Pfam" id="PF06632"/>
    </source>
</evidence>
<dbReference type="InterPro" id="IPR053961">
    <property type="entry name" value="XRCC4_N"/>
</dbReference>
<dbReference type="Pfam" id="PF21924">
    <property type="entry name" value="XRCC4_CC"/>
    <property type="match status" value="1"/>
</dbReference>
<dbReference type="Gene3D" id="1.20.5.370">
    <property type="match status" value="1"/>
</dbReference>
<gene>
    <name evidence="4" type="ORF">EVAR_6140_1</name>
</gene>
<feature type="domain" description="XRCC4 N-terminal" evidence="2">
    <location>
        <begin position="2"/>
        <end position="63"/>
    </location>
</feature>
<dbReference type="PANTHER" id="PTHR28559:SF1">
    <property type="entry name" value="DNA REPAIR PROTEIN XRCC4"/>
    <property type="match status" value="1"/>
</dbReference>
<keyword evidence="5" id="KW-1185">Reference proteome</keyword>
<dbReference type="Proteomes" id="UP000299102">
    <property type="component" value="Unassembled WGS sequence"/>
</dbReference>
<dbReference type="GO" id="GO:0006310">
    <property type="term" value="P:DNA recombination"/>
    <property type="evidence" value="ECO:0007669"/>
    <property type="project" value="InterPro"/>
</dbReference>
<keyword evidence="1" id="KW-0175">Coiled coil</keyword>
<dbReference type="GO" id="GO:0005958">
    <property type="term" value="C:DNA-dependent protein kinase-DNA ligase 4 complex"/>
    <property type="evidence" value="ECO:0007669"/>
    <property type="project" value="TreeGrafter"/>
</dbReference>
<dbReference type="GO" id="GO:0032807">
    <property type="term" value="C:DNA ligase IV complex"/>
    <property type="evidence" value="ECO:0007669"/>
    <property type="project" value="TreeGrafter"/>
</dbReference>
<evidence type="ECO:0000313" key="4">
    <source>
        <dbReference type="EMBL" id="GBP12823.1"/>
    </source>
</evidence>
<dbReference type="EMBL" id="BGZK01000053">
    <property type="protein sequence ID" value="GBP12823.1"/>
    <property type="molecule type" value="Genomic_DNA"/>
</dbReference>
<evidence type="ECO:0000313" key="5">
    <source>
        <dbReference type="Proteomes" id="UP000299102"/>
    </source>
</evidence>
<organism evidence="4 5">
    <name type="scientific">Eumeta variegata</name>
    <name type="common">Bagworm moth</name>
    <name type="synonym">Eumeta japonica</name>
    <dbReference type="NCBI Taxonomy" id="151549"/>
    <lineage>
        <taxon>Eukaryota</taxon>
        <taxon>Metazoa</taxon>
        <taxon>Ecdysozoa</taxon>
        <taxon>Arthropoda</taxon>
        <taxon>Hexapoda</taxon>
        <taxon>Insecta</taxon>
        <taxon>Pterygota</taxon>
        <taxon>Neoptera</taxon>
        <taxon>Endopterygota</taxon>
        <taxon>Lepidoptera</taxon>
        <taxon>Glossata</taxon>
        <taxon>Ditrysia</taxon>
        <taxon>Tineoidea</taxon>
        <taxon>Psychidae</taxon>
        <taxon>Oiketicinae</taxon>
        <taxon>Eumeta</taxon>
    </lineage>
</organism>
<evidence type="ECO:0008006" key="6">
    <source>
        <dbReference type="Google" id="ProtNLM"/>
    </source>
</evidence>
<dbReference type="InterPro" id="IPR053962">
    <property type="entry name" value="XRCC4_CC"/>
</dbReference>
<dbReference type="SUPFAM" id="SSF58022">
    <property type="entry name" value="XRCC4, C-terminal oligomerization domain"/>
    <property type="match status" value="1"/>
</dbReference>
<sequence>MVREFANSLNIAIEEYFTQVKLAMLNHSSDFVYDLKTNGSSASFKWIKKEGTIKILHGSVELSKDEPATSKDALIEALLFKNENLERELDDVKKINHNLNNELTTSRDELKKIANSQSELEKVLYAKFVQLLNTKKERIRVLEGCLSKYE</sequence>
<protein>
    <recommendedName>
        <fullName evidence="6">DNA repair protein XRCC4</fullName>
    </recommendedName>
</protein>
<name>A0A4C1TE62_EUMVA</name>
<feature type="domain" description="XRCC4 coiled-coil" evidence="3">
    <location>
        <begin position="67"/>
        <end position="142"/>
    </location>
</feature>
<dbReference type="OrthoDB" id="8064436at2759"/>
<evidence type="ECO:0000259" key="3">
    <source>
        <dbReference type="Pfam" id="PF21924"/>
    </source>
</evidence>
<dbReference type="GO" id="GO:0010165">
    <property type="term" value="P:response to X-ray"/>
    <property type="evidence" value="ECO:0007669"/>
    <property type="project" value="TreeGrafter"/>
</dbReference>
<dbReference type="PANTHER" id="PTHR28559">
    <property type="entry name" value="DNA REPAIR PROTEIN XRCC4"/>
    <property type="match status" value="1"/>
</dbReference>
<comment type="caution">
    <text evidence="4">The sequence shown here is derived from an EMBL/GenBank/DDBJ whole genome shotgun (WGS) entry which is preliminary data.</text>
</comment>
<dbReference type="InterPro" id="IPR014751">
    <property type="entry name" value="XRCC4-like_C"/>
</dbReference>
<evidence type="ECO:0000256" key="1">
    <source>
        <dbReference type="SAM" id="Coils"/>
    </source>
</evidence>
<feature type="coiled-coil region" evidence="1">
    <location>
        <begin position="75"/>
        <end position="116"/>
    </location>
</feature>
<accession>A0A4C1TE62</accession>